<evidence type="ECO:0000256" key="6">
    <source>
        <dbReference type="SAM" id="Phobius"/>
    </source>
</evidence>
<evidence type="ECO:0000256" key="1">
    <source>
        <dbReference type="ARBA" id="ARBA00004141"/>
    </source>
</evidence>
<accession>A0A0D0TNP3</accession>
<feature type="transmembrane region" description="Helical" evidence="6">
    <location>
        <begin position="681"/>
        <end position="704"/>
    </location>
</feature>
<dbReference type="InterPro" id="IPR049453">
    <property type="entry name" value="Memb_transporter_dom"/>
</dbReference>
<gene>
    <name evidence="8" type="ORF">I312_02216</name>
</gene>
<evidence type="ECO:0000256" key="3">
    <source>
        <dbReference type="ARBA" id="ARBA00022989"/>
    </source>
</evidence>
<name>A0A0D0TNP3_CRYGA</name>
<dbReference type="GO" id="GO:0016020">
    <property type="term" value="C:membrane"/>
    <property type="evidence" value="ECO:0007669"/>
    <property type="project" value="UniProtKB-SubCell"/>
</dbReference>
<feature type="region of interest" description="Disordered" evidence="5">
    <location>
        <begin position="353"/>
        <end position="373"/>
    </location>
</feature>
<protein>
    <recommendedName>
        <fullName evidence="7">Integral membrane bound transporter domain-containing protein</fullName>
    </recommendedName>
</protein>
<proteinExistence type="predicted"/>
<feature type="transmembrane region" description="Helical" evidence="6">
    <location>
        <begin position="127"/>
        <end position="147"/>
    </location>
</feature>
<evidence type="ECO:0000259" key="7">
    <source>
        <dbReference type="Pfam" id="PF13515"/>
    </source>
</evidence>
<feature type="region of interest" description="Disordered" evidence="5">
    <location>
        <begin position="306"/>
        <end position="336"/>
    </location>
</feature>
<dbReference type="InterPro" id="IPR052430">
    <property type="entry name" value="IVT-Associated"/>
</dbReference>
<keyword evidence="2 6" id="KW-0812">Transmembrane</keyword>
<dbReference type="AlphaFoldDB" id="A0A0D0TNP3"/>
<feature type="transmembrane region" description="Helical" evidence="6">
    <location>
        <begin position="769"/>
        <end position="788"/>
    </location>
</feature>
<reference evidence="8" key="1">
    <citation type="submission" date="2015-01" db="EMBL/GenBank/DDBJ databases">
        <title>The Genome Sequence of Cryptococcus gattii CA1280.</title>
        <authorList>
            <consortium name="The Broad Institute Genomics Platform"/>
            <person name="Cuomo C."/>
            <person name="Litvintseva A."/>
            <person name="Chen Y."/>
            <person name="Heitman J."/>
            <person name="Sun S."/>
            <person name="Springer D."/>
            <person name="Dromer F."/>
            <person name="Young S."/>
            <person name="Zeng Q."/>
            <person name="Gargeya S."/>
            <person name="Abouelleil A."/>
            <person name="Alvarado L."/>
            <person name="Chapman S.B."/>
            <person name="Gainer-Dewar J."/>
            <person name="Goldberg J."/>
            <person name="Griggs A."/>
            <person name="Gujja S."/>
            <person name="Hansen M."/>
            <person name="Howarth C."/>
            <person name="Imamovic A."/>
            <person name="Larimer J."/>
            <person name="Murphy C."/>
            <person name="Naylor J."/>
            <person name="Pearson M."/>
            <person name="Priest M."/>
            <person name="Roberts A."/>
            <person name="Saif S."/>
            <person name="Shea T."/>
            <person name="Sykes S."/>
            <person name="Wortman J."/>
            <person name="Nusbaum C."/>
            <person name="Birren B."/>
        </authorList>
    </citation>
    <scope>NUCLEOTIDE SEQUENCE [LARGE SCALE GENOMIC DNA]</scope>
    <source>
        <strain evidence="8">CA1280</strain>
    </source>
</reference>
<feature type="transmembrane region" description="Helical" evidence="6">
    <location>
        <begin position="62"/>
        <end position="84"/>
    </location>
</feature>
<feature type="transmembrane region" description="Helical" evidence="6">
    <location>
        <begin position="711"/>
        <end position="730"/>
    </location>
</feature>
<feature type="transmembrane region" description="Helical" evidence="6">
    <location>
        <begin position="96"/>
        <end position="115"/>
    </location>
</feature>
<keyword evidence="4 6" id="KW-0472">Membrane</keyword>
<feature type="transmembrane region" description="Helical" evidence="6">
    <location>
        <begin position="153"/>
        <end position="172"/>
    </location>
</feature>
<feature type="transmembrane region" description="Helical" evidence="6">
    <location>
        <begin position="629"/>
        <end position="649"/>
    </location>
</feature>
<dbReference type="Pfam" id="PF13515">
    <property type="entry name" value="FUSC_2"/>
    <property type="match status" value="1"/>
</dbReference>
<evidence type="ECO:0000313" key="8">
    <source>
        <dbReference type="EMBL" id="KIR48372.1"/>
    </source>
</evidence>
<dbReference type="EMBL" id="KN847977">
    <property type="protein sequence ID" value="KIR48372.1"/>
    <property type="molecule type" value="Genomic_DNA"/>
</dbReference>
<dbReference type="PANTHER" id="PTHR47804:SF3">
    <property type="entry name" value="PROTEIN BRE4"/>
    <property type="match status" value="1"/>
</dbReference>
<evidence type="ECO:0000256" key="2">
    <source>
        <dbReference type="ARBA" id="ARBA00022692"/>
    </source>
</evidence>
<feature type="transmembrane region" description="Helical" evidence="6">
    <location>
        <begin position="736"/>
        <end position="757"/>
    </location>
</feature>
<feature type="compositionally biased region" description="Basic residues" evidence="5">
    <location>
        <begin position="316"/>
        <end position="327"/>
    </location>
</feature>
<feature type="compositionally biased region" description="Polar residues" evidence="5">
    <location>
        <begin position="451"/>
        <end position="463"/>
    </location>
</feature>
<evidence type="ECO:0000256" key="4">
    <source>
        <dbReference type="ARBA" id="ARBA00023136"/>
    </source>
</evidence>
<feature type="transmembrane region" description="Helical" evidence="6">
    <location>
        <begin position="34"/>
        <end position="50"/>
    </location>
</feature>
<evidence type="ECO:0000256" key="5">
    <source>
        <dbReference type="SAM" id="MobiDB-lite"/>
    </source>
</evidence>
<dbReference type="OrthoDB" id="68611at2759"/>
<feature type="region of interest" description="Disordered" evidence="5">
    <location>
        <begin position="444"/>
        <end position="466"/>
    </location>
</feature>
<organism evidence="8">
    <name type="scientific">Cryptococcus bacillisporus CA1280</name>
    <dbReference type="NCBI Taxonomy" id="1296109"/>
    <lineage>
        <taxon>Eukaryota</taxon>
        <taxon>Fungi</taxon>
        <taxon>Dikarya</taxon>
        <taxon>Basidiomycota</taxon>
        <taxon>Agaricomycotina</taxon>
        <taxon>Tremellomycetes</taxon>
        <taxon>Tremellales</taxon>
        <taxon>Cryptococcaceae</taxon>
        <taxon>Cryptococcus</taxon>
        <taxon>Cryptococcus gattii species complex</taxon>
    </lineage>
</organism>
<dbReference type="PANTHER" id="PTHR47804">
    <property type="entry name" value="60S RIBOSOMAL PROTEIN L19"/>
    <property type="match status" value="1"/>
</dbReference>
<sequence length="1026" mass="113735">MEWIARLRPLGIATLTAFLCFVSAAVKPWARISGEWGFLVYTSSLIFFFPRGRIGPQIEATVLGIFGGTIGIGWSNGTLAVAAWCGRRYGADSNQARAILSVGLALLCIASGLIRSYSRRFNAFSKIMLFFPIFMLTSQQSILHMSASLFLEQFYVVIFSGTLPLLVTVVFAPHHSLSHRFGSEVSESIKSICTLLPLSFHHILGDGSLPETGEGDSESPINAKRLEAQLQDIRPTTQDQLAKKLKAVTSNLQSSSSSYLRTTPRVEGQFTALPAVVKALQRMGRNPLLGPASHIPGERIQAALHKSFPPSAPPSPRRRHKSSKQPIHKRDNPVSAEVDLNMENWTRRKVPRHLTSYNPPRDLSPNVALSSRPGLKDESHRLLLTMVQTLHSINQVLPSKFGWSVVTLTDGEADVVSSENLQESKRFLEEELLHIQRTLGSLLGDVDPDQSGASNTTSPSNIPHNHVGSPVEHHVTFSETPEVKSVLHNRDRYRLAFYMTALLDLARDVLGLTETILNTPDYERPSSVWLASLRLLWVNRQDEVDIAADGKSAENDLVSEEERPVDELKEYQDMDFVTAMLHQSHSASSITGPKHSIQRTWKLLWNQHRVVKARIILSRAMHTIKHSRHVLFSIKLAGGICLLSVPAWMPPDNSARHWYESSRGGWMVVSYMFVLEDTTGAILKVGFLRGLGTLIGAIVGYVCTVIAKKNAYGLVVLATACSVPISYNVLFASLPGLGVATGITLPPILFIPYLGLAEGQSDFYLAWNRFVDIMIGTAAAVLVGTWIWPVHARVQYFRAAARMLAHLTEYYLRMSRDLVRSSLVYCVDDKQYEQLEAKLRGDVQLARALVAVQRQEVSLLPRPIKLYSEIIDAGERLLELLIEIRILRFGVPRKETVLDVLPIRRELISTVLINLWSCSHAFGSRSPLLQFLPSPRVPLSELMDVTEEHARHLRALRKQGANSSVGNEGNVQAPGVTFLAGSYQAELAVLYGMAENEALGEMCSILEELVAAARTLFGTQAFLETS</sequence>
<comment type="subcellular location">
    <subcellularLocation>
        <location evidence="1">Membrane</location>
        <topology evidence="1">Multi-pass membrane protein</topology>
    </subcellularLocation>
</comment>
<keyword evidence="3 6" id="KW-1133">Transmembrane helix</keyword>
<feature type="domain" description="Integral membrane bound transporter" evidence="7">
    <location>
        <begin position="657"/>
        <end position="783"/>
    </location>
</feature>
<dbReference type="HOGENOM" id="CLU_004825_0_0_1"/>